<dbReference type="Proteomes" id="UP001632037">
    <property type="component" value="Unassembled WGS sequence"/>
</dbReference>
<gene>
    <name evidence="1" type="ORF">V7S43_007611</name>
</gene>
<dbReference type="AlphaFoldDB" id="A0ABD3FNN7"/>
<comment type="caution">
    <text evidence="1">The sequence shown here is derived from an EMBL/GenBank/DDBJ whole genome shotgun (WGS) entry which is preliminary data.</text>
</comment>
<name>A0ABD3FNN7_9STRA</name>
<keyword evidence="2" id="KW-1185">Reference proteome</keyword>
<evidence type="ECO:0008006" key="3">
    <source>
        <dbReference type="Google" id="ProtNLM"/>
    </source>
</evidence>
<reference evidence="1 2" key="1">
    <citation type="submission" date="2024-09" db="EMBL/GenBank/DDBJ databases">
        <title>Genome sequencing and assembly of Phytophthora oleae, isolate VK10A, causative agent of rot of olive drupes.</title>
        <authorList>
            <person name="Conti Taguali S."/>
            <person name="Riolo M."/>
            <person name="La Spada F."/>
            <person name="Cacciola S.O."/>
            <person name="Dionisio G."/>
        </authorList>
    </citation>
    <scope>NUCLEOTIDE SEQUENCE [LARGE SCALE GENOMIC DNA]</scope>
    <source>
        <strain evidence="1 2">VK10A</strain>
    </source>
</reference>
<evidence type="ECO:0000313" key="2">
    <source>
        <dbReference type="Proteomes" id="UP001632037"/>
    </source>
</evidence>
<accession>A0ABD3FNN7</accession>
<dbReference type="EMBL" id="JBIMZQ010000014">
    <property type="protein sequence ID" value="KAL3667385.1"/>
    <property type="molecule type" value="Genomic_DNA"/>
</dbReference>
<protein>
    <recommendedName>
        <fullName evidence="3">PiggyBac transposable element-derived protein domain-containing protein</fullName>
    </recommendedName>
</protein>
<evidence type="ECO:0000313" key="1">
    <source>
        <dbReference type="EMBL" id="KAL3667385.1"/>
    </source>
</evidence>
<organism evidence="1 2">
    <name type="scientific">Phytophthora oleae</name>
    <dbReference type="NCBI Taxonomy" id="2107226"/>
    <lineage>
        <taxon>Eukaryota</taxon>
        <taxon>Sar</taxon>
        <taxon>Stramenopiles</taxon>
        <taxon>Oomycota</taxon>
        <taxon>Peronosporomycetes</taxon>
        <taxon>Peronosporales</taxon>
        <taxon>Peronosporaceae</taxon>
        <taxon>Phytophthora</taxon>
    </lineage>
</organism>
<proteinExistence type="predicted"/>
<sequence length="243" mass="27537">MHMCRSPEEFLAVSKLCLKRWREDSQHAYADWFAKIYLAERWSRWYATSGTPGVVPSQNPLEAHNGVLKTCGVRAKRVKTGIMLNDSIPGIFAVASRDPPKSPFTHYSEGPLPSDIVHQAKKHILAGAHYECIDQKRCTCSIFFNEIAYMASSTKITGDEFSAERVGRYLNAKQGTLLNVNAVTDINLVCLSLHEVEFLDIERGEEFTLPIKPTIAIDQMKEIRALYRCDCKMFWTTGFMLLP</sequence>